<evidence type="ECO:0000313" key="1">
    <source>
        <dbReference type="EMBL" id="MBB5055556.1"/>
    </source>
</evidence>
<organism evidence="1 2">
    <name type="scientific">Granulicella aggregans</name>
    <dbReference type="NCBI Taxonomy" id="474949"/>
    <lineage>
        <taxon>Bacteria</taxon>
        <taxon>Pseudomonadati</taxon>
        <taxon>Acidobacteriota</taxon>
        <taxon>Terriglobia</taxon>
        <taxon>Terriglobales</taxon>
        <taxon>Acidobacteriaceae</taxon>
        <taxon>Granulicella</taxon>
    </lineage>
</organism>
<dbReference type="AlphaFoldDB" id="A0A7W7ZA42"/>
<dbReference type="EMBL" id="JACHIP010000001">
    <property type="protein sequence ID" value="MBB5055556.1"/>
    <property type="molecule type" value="Genomic_DNA"/>
</dbReference>
<sequence>MKVLIAVKTYPTISEKYTELACTAGFREDGSWIRLYPIPFRLLDEEQQYKKYQWVEVDIARNKGDQRPESHRVLKTSGIKLLDEVGTERQWADRRKLVLGNQKIYTNLKEIIDQAHDNKISLAVFRPSAVLEFVAEAAEPEWPRDKITGILNGLKQGHLFEDQNLDDFRIMPKLPYKFSYRFKDDAGVESKLMIEDWEIGQLYWNCEKLYGKNQAVQKVRQKYMDDFVKTKDLYLFLGTTYEWHVRKARNPFVIIGTFHPPHMTQESLF</sequence>
<proteinExistence type="predicted"/>
<comment type="caution">
    <text evidence="1">The sequence shown here is derived from an EMBL/GenBank/DDBJ whole genome shotgun (WGS) entry which is preliminary data.</text>
</comment>
<dbReference type="RefSeq" id="WP_221312409.1">
    <property type="nucleotide sequence ID" value="NZ_JACHIP010000001.1"/>
</dbReference>
<keyword evidence="2" id="KW-1185">Reference proteome</keyword>
<accession>A0A7W7ZA42</accession>
<protein>
    <submittedName>
        <fullName evidence="1">Uncharacterized protein</fullName>
    </submittedName>
</protein>
<evidence type="ECO:0000313" key="2">
    <source>
        <dbReference type="Proteomes" id="UP000540989"/>
    </source>
</evidence>
<reference evidence="1 2" key="1">
    <citation type="submission" date="2020-08" db="EMBL/GenBank/DDBJ databases">
        <title>Genomic Encyclopedia of Type Strains, Phase IV (KMG-V): Genome sequencing to study the core and pangenomes of soil and plant-associated prokaryotes.</title>
        <authorList>
            <person name="Whitman W."/>
        </authorList>
    </citation>
    <scope>NUCLEOTIDE SEQUENCE [LARGE SCALE GENOMIC DNA]</scope>
    <source>
        <strain evidence="1 2">M8UP14</strain>
    </source>
</reference>
<gene>
    <name evidence="1" type="ORF">HDF16_000225</name>
</gene>
<dbReference type="Proteomes" id="UP000540989">
    <property type="component" value="Unassembled WGS sequence"/>
</dbReference>
<name>A0A7W7ZA42_9BACT</name>